<dbReference type="InterPro" id="IPR006059">
    <property type="entry name" value="SBP"/>
</dbReference>
<name>A0A368W5W2_9BACL</name>
<keyword evidence="3" id="KW-0762">Sugar transport</keyword>
<gene>
    <name evidence="3" type="ORF">DFP97_108129</name>
</gene>
<feature type="region of interest" description="Disordered" evidence="1">
    <location>
        <begin position="25"/>
        <end position="49"/>
    </location>
</feature>
<dbReference type="SUPFAM" id="SSF53850">
    <property type="entry name" value="Periplasmic binding protein-like II"/>
    <property type="match status" value="1"/>
</dbReference>
<organism evidence="3 4">
    <name type="scientific">Paenibacillus prosopidis</name>
    <dbReference type="NCBI Taxonomy" id="630520"/>
    <lineage>
        <taxon>Bacteria</taxon>
        <taxon>Bacillati</taxon>
        <taxon>Bacillota</taxon>
        <taxon>Bacilli</taxon>
        <taxon>Bacillales</taxon>
        <taxon>Paenibacillaceae</taxon>
        <taxon>Paenibacillus</taxon>
    </lineage>
</organism>
<proteinExistence type="predicted"/>
<evidence type="ECO:0000256" key="1">
    <source>
        <dbReference type="SAM" id="MobiDB-lite"/>
    </source>
</evidence>
<feature type="signal peptide" evidence="2">
    <location>
        <begin position="1"/>
        <end position="21"/>
    </location>
</feature>
<keyword evidence="4" id="KW-1185">Reference proteome</keyword>
<keyword evidence="3" id="KW-0813">Transport</keyword>
<dbReference type="CDD" id="cd13585">
    <property type="entry name" value="PBP2_TMBP_like"/>
    <property type="match status" value="1"/>
</dbReference>
<reference evidence="3 4" key="1">
    <citation type="submission" date="2018-07" db="EMBL/GenBank/DDBJ databases">
        <title>Genomic Encyclopedia of Type Strains, Phase III (KMG-III): the genomes of soil and plant-associated and newly described type strains.</title>
        <authorList>
            <person name="Whitman W."/>
        </authorList>
    </citation>
    <scope>NUCLEOTIDE SEQUENCE [LARGE SCALE GENOMIC DNA]</scope>
    <source>
        <strain evidence="3 4">CECT 7506</strain>
    </source>
</reference>
<feature type="chain" id="PRO_5038334298" evidence="2">
    <location>
        <begin position="22"/>
        <end position="460"/>
    </location>
</feature>
<dbReference type="InterPro" id="IPR050490">
    <property type="entry name" value="Bact_solute-bd_prot1"/>
</dbReference>
<accession>A0A368W5W2</accession>
<dbReference type="Proteomes" id="UP000252415">
    <property type="component" value="Unassembled WGS sequence"/>
</dbReference>
<sequence length="460" mass="50648">MKKRTISLVANLMLVASIALSGCASGNGSNSDKQSNTGSNENASTTDNAAAEVVTIRTTLPPGELSEDQIKEFESQYPNINVELVPADETKLMAMIAAGSAPDVIRISGVQELPTYVTRGLALNLDEYFQKSELIKEDDLLPVANVFKYKGSWYGLMKDWSPDQTLYINKKIFEAAGVPIPDPKTPLTYSELLDITQKLTKIENGKVIIEGMDGDTLFSMTNVQMQLQQIGKSLWSDDMKKANINNDDVKNVLNRINQFVQAKSVYSPINPAPNWTGGTFIDGQLAIAQFGYWYTGILRSDSKTKDHLDDYMMLPAPVVDGGTRYSPVTGGTGAIILKQSEHPDEAFTFLEWYMAGKPADDRAKSGWGVPIFKSKMSLVPQQTNFDKQTFEVLNDEIQNGQTDTVLEFNPYLNASAVNGLIDKLITPIYFGKDTPENALPELEKQIQALIEEGMDIAGVE</sequence>
<dbReference type="PANTHER" id="PTHR43649:SF12">
    <property type="entry name" value="DIACETYLCHITOBIOSE BINDING PROTEIN DASA"/>
    <property type="match status" value="1"/>
</dbReference>
<evidence type="ECO:0000313" key="4">
    <source>
        <dbReference type="Proteomes" id="UP000252415"/>
    </source>
</evidence>
<dbReference type="Pfam" id="PF13416">
    <property type="entry name" value="SBP_bac_8"/>
    <property type="match status" value="1"/>
</dbReference>
<feature type="compositionally biased region" description="Polar residues" evidence="1">
    <location>
        <begin position="25"/>
        <end position="48"/>
    </location>
</feature>
<protein>
    <submittedName>
        <fullName evidence="3">Multiple sugar transport system substrate-binding protein</fullName>
    </submittedName>
</protein>
<evidence type="ECO:0000313" key="3">
    <source>
        <dbReference type="EMBL" id="RCW47514.1"/>
    </source>
</evidence>
<dbReference type="PANTHER" id="PTHR43649">
    <property type="entry name" value="ARABINOSE-BINDING PROTEIN-RELATED"/>
    <property type="match status" value="1"/>
</dbReference>
<dbReference type="AlphaFoldDB" id="A0A368W5W2"/>
<comment type="caution">
    <text evidence="3">The sequence shown here is derived from an EMBL/GenBank/DDBJ whole genome shotgun (WGS) entry which is preliminary data.</text>
</comment>
<dbReference type="EMBL" id="QPJD01000008">
    <property type="protein sequence ID" value="RCW47514.1"/>
    <property type="molecule type" value="Genomic_DNA"/>
</dbReference>
<dbReference type="PROSITE" id="PS51257">
    <property type="entry name" value="PROKAR_LIPOPROTEIN"/>
    <property type="match status" value="1"/>
</dbReference>
<evidence type="ECO:0000256" key="2">
    <source>
        <dbReference type="SAM" id="SignalP"/>
    </source>
</evidence>
<dbReference type="RefSeq" id="WP_114380847.1">
    <property type="nucleotide sequence ID" value="NZ_QPJD01000008.1"/>
</dbReference>
<keyword evidence="2" id="KW-0732">Signal</keyword>
<dbReference type="OrthoDB" id="9782846at2"/>
<dbReference type="Gene3D" id="3.40.190.10">
    <property type="entry name" value="Periplasmic binding protein-like II"/>
    <property type="match status" value="1"/>
</dbReference>